<evidence type="ECO:0000256" key="11">
    <source>
        <dbReference type="SAM" id="MobiDB-lite"/>
    </source>
</evidence>
<keyword evidence="4 9" id="KW-0547">Nucleotide-binding</keyword>
<evidence type="ECO:0000256" key="1">
    <source>
        <dbReference type="ARBA" id="ARBA00012513"/>
    </source>
</evidence>
<reference evidence="15" key="1">
    <citation type="journal article" date="2021" name="Nat. Commun.">
        <title>Genomic analyses provide insights into spinach domestication and the genetic basis of agronomic traits.</title>
        <authorList>
            <person name="Cai X."/>
            <person name="Sun X."/>
            <person name="Xu C."/>
            <person name="Sun H."/>
            <person name="Wang X."/>
            <person name="Ge C."/>
            <person name="Zhang Z."/>
            <person name="Wang Q."/>
            <person name="Fei Z."/>
            <person name="Jiao C."/>
            <person name="Wang Q."/>
        </authorList>
    </citation>
    <scope>NUCLEOTIDE SEQUENCE [LARGE SCALE GENOMIC DNA]</scope>
    <source>
        <strain evidence="15">cv. Varoflay</strain>
    </source>
</reference>
<evidence type="ECO:0000256" key="10">
    <source>
        <dbReference type="RuleBase" id="RU000304"/>
    </source>
</evidence>
<organism evidence="15 16">
    <name type="scientific">Spinacia oleracea</name>
    <name type="common">Spinach</name>
    <dbReference type="NCBI Taxonomy" id="3562"/>
    <lineage>
        <taxon>Eukaryota</taxon>
        <taxon>Viridiplantae</taxon>
        <taxon>Streptophyta</taxon>
        <taxon>Embryophyta</taxon>
        <taxon>Tracheophyta</taxon>
        <taxon>Spermatophyta</taxon>
        <taxon>Magnoliopsida</taxon>
        <taxon>eudicotyledons</taxon>
        <taxon>Gunneridae</taxon>
        <taxon>Pentapetalae</taxon>
        <taxon>Caryophyllales</taxon>
        <taxon>Chenopodiaceae</taxon>
        <taxon>Chenopodioideae</taxon>
        <taxon>Anserineae</taxon>
        <taxon>Spinacia</taxon>
    </lineage>
</organism>
<evidence type="ECO:0000256" key="2">
    <source>
        <dbReference type="ARBA" id="ARBA00022527"/>
    </source>
</evidence>
<comment type="similarity">
    <text evidence="10">Belongs to the protein kinase superfamily.</text>
</comment>
<dbReference type="InterPro" id="IPR000719">
    <property type="entry name" value="Prot_kinase_dom"/>
</dbReference>
<dbReference type="GO" id="GO:0005886">
    <property type="term" value="C:plasma membrane"/>
    <property type="evidence" value="ECO:0000318"/>
    <property type="project" value="GO_Central"/>
</dbReference>
<feature type="signal peptide" evidence="13">
    <location>
        <begin position="1"/>
        <end position="31"/>
    </location>
</feature>
<sequence length="471" mass="52739">MGSQTSHYTALKILICIISLSLCIQWPEVFAVDVHPQAGRKLLRDGIKEEATSPVAHLQKDQNGFHFLFSSKIVAMAAPGVLILGCVFLLPCCQPKKKDAHSGDSQMDLTAMDLSSSFEGSSHLEKVSASPWRHALPSPSPSRYPPPSPNRSRHPPPSPRYAMSPRLDRFGSVHLNFSQIAKATHNFSSSFKIGEGGFGTVYKAQLPGGQWIAVKRAKKEHFDSSEFTSEVEILSKIEHLKLVRLLGYVDKGNERLIVTEYVSNGTLREHLDGVRDKILDFKQRLEIAIDIAHGLAYLHLYSEKKIIHRDVKSSNILINENLKAKVADFGFARVGPADGDQTHISTKVKGTVGYLDPEYMKTYQLTPKSDVYSYGILLLEILTGRRPVEPKRPIDERVTIRWAITSYNEGDMLRLVDPLMNERVDAEILDKIFCLAFQCAAPGRADRPDMKSVGEQLWAIRMEYQRTTRSG</sequence>
<dbReference type="FunFam" id="1.10.510.10:FF:000300">
    <property type="entry name" value="Calmodulin-binding receptor-like cytoplasmic kinase 3"/>
    <property type="match status" value="1"/>
</dbReference>
<dbReference type="CDD" id="cd14066">
    <property type="entry name" value="STKc_IRAK"/>
    <property type="match status" value="1"/>
</dbReference>
<reference evidence="16 17" key="2">
    <citation type="submission" date="2025-04" db="UniProtKB">
        <authorList>
            <consortium name="RefSeq"/>
        </authorList>
    </citation>
    <scope>IDENTIFICATION</scope>
    <source>
        <tissue evidence="18">Leaf</tissue>
    </source>
</reference>
<dbReference type="PANTHER" id="PTHR47989">
    <property type="entry name" value="OS01G0750732 PROTEIN"/>
    <property type="match status" value="1"/>
</dbReference>
<keyword evidence="13" id="KW-0732">Signal</keyword>
<dbReference type="Pfam" id="PF07714">
    <property type="entry name" value="PK_Tyr_Ser-Thr"/>
    <property type="match status" value="1"/>
</dbReference>
<evidence type="ECO:0000313" key="17">
    <source>
        <dbReference type="RefSeq" id="XP_021861098.1"/>
    </source>
</evidence>
<keyword evidence="6 9" id="KW-0067">ATP-binding</keyword>
<evidence type="ECO:0000259" key="14">
    <source>
        <dbReference type="PROSITE" id="PS50011"/>
    </source>
</evidence>
<dbReference type="InterPro" id="IPR011009">
    <property type="entry name" value="Kinase-like_dom_sf"/>
</dbReference>
<feature type="region of interest" description="Disordered" evidence="11">
    <location>
        <begin position="129"/>
        <end position="163"/>
    </location>
</feature>
<dbReference type="SMART" id="SM00220">
    <property type="entry name" value="S_TKc"/>
    <property type="match status" value="1"/>
</dbReference>
<evidence type="ECO:0000313" key="16">
    <source>
        <dbReference type="RefSeq" id="XP_021861097.1"/>
    </source>
</evidence>
<dbReference type="PANTHER" id="PTHR47989:SF71">
    <property type="entry name" value="PROTEIN KINASE DOMAIN-CONTAINING PROTEIN"/>
    <property type="match status" value="1"/>
</dbReference>
<dbReference type="RefSeq" id="XP_021861097.1">
    <property type="nucleotide sequence ID" value="XM_022005405.1"/>
</dbReference>
<dbReference type="InterPro" id="IPR017441">
    <property type="entry name" value="Protein_kinase_ATP_BS"/>
</dbReference>
<keyword evidence="3" id="KW-0808">Transferase</keyword>
<feature type="domain" description="Protein kinase" evidence="14">
    <location>
        <begin position="187"/>
        <end position="459"/>
    </location>
</feature>
<dbReference type="SUPFAM" id="SSF56112">
    <property type="entry name" value="Protein kinase-like (PK-like)"/>
    <property type="match status" value="1"/>
</dbReference>
<accession>A0A9R0J4J1</accession>
<evidence type="ECO:0000313" key="15">
    <source>
        <dbReference type="Proteomes" id="UP000813463"/>
    </source>
</evidence>
<gene>
    <name evidence="16 17 18" type="primary">LOC110800110</name>
</gene>
<comment type="catalytic activity">
    <reaction evidence="8">
        <text>L-seryl-[protein] + ATP = O-phospho-L-seryl-[protein] + ADP + H(+)</text>
        <dbReference type="Rhea" id="RHEA:17989"/>
        <dbReference type="Rhea" id="RHEA-COMP:9863"/>
        <dbReference type="Rhea" id="RHEA-COMP:11604"/>
        <dbReference type="ChEBI" id="CHEBI:15378"/>
        <dbReference type="ChEBI" id="CHEBI:29999"/>
        <dbReference type="ChEBI" id="CHEBI:30616"/>
        <dbReference type="ChEBI" id="CHEBI:83421"/>
        <dbReference type="ChEBI" id="CHEBI:456216"/>
        <dbReference type="EC" id="2.7.11.1"/>
    </reaction>
</comment>
<keyword evidence="15" id="KW-1185">Reference proteome</keyword>
<feature type="binding site" evidence="9">
    <location>
        <position position="219"/>
    </location>
    <ligand>
        <name>ATP</name>
        <dbReference type="ChEBI" id="CHEBI:30616"/>
    </ligand>
</feature>
<dbReference type="Gene3D" id="3.30.200.20">
    <property type="entry name" value="Phosphorylase Kinase, domain 1"/>
    <property type="match status" value="1"/>
</dbReference>
<evidence type="ECO:0000256" key="6">
    <source>
        <dbReference type="ARBA" id="ARBA00022840"/>
    </source>
</evidence>
<keyword evidence="12" id="KW-1133">Transmembrane helix</keyword>
<keyword evidence="5" id="KW-0418">Kinase</keyword>
<dbReference type="EC" id="2.7.11.1" evidence="1"/>
<evidence type="ECO:0000256" key="13">
    <source>
        <dbReference type="SAM" id="SignalP"/>
    </source>
</evidence>
<dbReference type="OrthoDB" id="4062651at2759"/>
<feature type="transmembrane region" description="Helical" evidence="12">
    <location>
        <begin position="73"/>
        <end position="93"/>
    </location>
</feature>
<feature type="compositionally biased region" description="Pro residues" evidence="11">
    <location>
        <begin position="138"/>
        <end position="159"/>
    </location>
</feature>
<dbReference type="PROSITE" id="PS00107">
    <property type="entry name" value="PROTEIN_KINASE_ATP"/>
    <property type="match status" value="1"/>
</dbReference>
<dbReference type="PRINTS" id="PR00109">
    <property type="entry name" value="TYRKINASE"/>
</dbReference>
<dbReference type="RefSeq" id="XP_056693115.1">
    <property type="nucleotide sequence ID" value="XM_056837137.1"/>
</dbReference>
<keyword evidence="12" id="KW-0472">Membrane</keyword>
<protein>
    <recommendedName>
        <fullName evidence="1">non-specific serine/threonine protein kinase</fullName>
        <ecNumber evidence="1">2.7.11.1</ecNumber>
    </recommendedName>
</protein>
<dbReference type="Proteomes" id="UP000813463">
    <property type="component" value="Chromosome 2"/>
</dbReference>
<feature type="chain" id="PRO_5044700926" description="non-specific serine/threonine protein kinase" evidence="13">
    <location>
        <begin position="32"/>
        <end position="471"/>
    </location>
</feature>
<comment type="catalytic activity">
    <reaction evidence="7">
        <text>L-threonyl-[protein] + ATP = O-phospho-L-threonyl-[protein] + ADP + H(+)</text>
        <dbReference type="Rhea" id="RHEA:46608"/>
        <dbReference type="Rhea" id="RHEA-COMP:11060"/>
        <dbReference type="Rhea" id="RHEA-COMP:11605"/>
        <dbReference type="ChEBI" id="CHEBI:15378"/>
        <dbReference type="ChEBI" id="CHEBI:30013"/>
        <dbReference type="ChEBI" id="CHEBI:30616"/>
        <dbReference type="ChEBI" id="CHEBI:61977"/>
        <dbReference type="ChEBI" id="CHEBI:456216"/>
        <dbReference type="EC" id="2.7.11.1"/>
    </reaction>
</comment>
<dbReference type="InterPro" id="IPR001245">
    <property type="entry name" value="Ser-Thr/Tyr_kinase_cat_dom"/>
</dbReference>
<proteinExistence type="inferred from homology"/>
<evidence type="ECO:0000256" key="7">
    <source>
        <dbReference type="ARBA" id="ARBA00047899"/>
    </source>
</evidence>
<dbReference type="PROSITE" id="PS00108">
    <property type="entry name" value="PROTEIN_KINASE_ST"/>
    <property type="match status" value="1"/>
</dbReference>
<evidence type="ECO:0000256" key="8">
    <source>
        <dbReference type="ARBA" id="ARBA00048679"/>
    </source>
</evidence>
<dbReference type="GO" id="GO:0005524">
    <property type="term" value="F:ATP binding"/>
    <property type="evidence" value="ECO:0007669"/>
    <property type="project" value="UniProtKB-UniRule"/>
</dbReference>
<evidence type="ECO:0000256" key="9">
    <source>
        <dbReference type="PROSITE-ProRule" id="PRU10141"/>
    </source>
</evidence>
<evidence type="ECO:0000256" key="4">
    <source>
        <dbReference type="ARBA" id="ARBA00022741"/>
    </source>
</evidence>
<evidence type="ECO:0000256" key="12">
    <source>
        <dbReference type="SAM" id="Phobius"/>
    </source>
</evidence>
<dbReference type="RefSeq" id="XP_021861098.1">
    <property type="nucleotide sequence ID" value="XM_022005406.1"/>
</dbReference>
<dbReference type="InterPro" id="IPR008271">
    <property type="entry name" value="Ser/Thr_kinase_AS"/>
</dbReference>
<dbReference type="Gene3D" id="1.10.510.10">
    <property type="entry name" value="Transferase(Phosphotransferase) domain 1"/>
    <property type="match status" value="1"/>
</dbReference>
<evidence type="ECO:0000256" key="3">
    <source>
        <dbReference type="ARBA" id="ARBA00022679"/>
    </source>
</evidence>
<dbReference type="GO" id="GO:0004672">
    <property type="term" value="F:protein kinase activity"/>
    <property type="evidence" value="ECO:0000318"/>
    <property type="project" value="GO_Central"/>
</dbReference>
<dbReference type="GO" id="GO:0004674">
    <property type="term" value="F:protein serine/threonine kinase activity"/>
    <property type="evidence" value="ECO:0007669"/>
    <property type="project" value="UniProtKB-KW"/>
</dbReference>
<keyword evidence="2 10" id="KW-0723">Serine/threonine-protein kinase</keyword>
<dbReference type="GeneID" id="110800110"/>
<evidence type="ECO:0000256" key="5">
    <source>
        <dbReference type="ARBA" id="ARBA00022777"/>
    </source>
</evidence>
<dbReference type="AlphaFoldDB" id="A0A9R0J4J1"/>
<name>A0A9R0J4J1_SPIOL</name>
<keyword evidence="12" id="KW-0812">Transmembrane</keyword>
<evidence type="ECO:0000313" key="18">
    <source>
        <dbReference type="RefSeq" id="XP_056693115.1"/>
    </source>
</evidence>
<dbReference type="PROSITE" id="PS50011">
    <property type="entry name" value="PROTEIN_KINASE_DOM"/>
    <property type="match status" value="1"/>
</dbReference>
<dbReference type="KEGG" id="soe:110800110"/>